<evidence type="ECO:0000256" key="1">
    <source>
        <dbReference type="ARBA" id="ARBA00022737"/>
    </source>
</evidence>
<dbReference type="STRING" id="4795.A0A225UYG0"/>
<evidence type="ECO:0000256" key="3">
    <source>
        <dbReference type="PROSITE-ProRule" id="PRU00023"/>
    </source>
</evidence>
<sequence>MDAKNITAVPVSHQQPGWFIPSREVRKDHQPFSAGSFGKVYRGWWLNTRVVVKTVTVATEKENRTFHREARIWQKARHPNIVPFFGACDEGSTFFFVCEEAKNGKLLDYLYHNREEASEQDGDEETVGAIRWKAPEVIRKEKPVTPNAQSDVYSLGMCVVEAVTGDVPWGQHVPVPVVKFHVTRKKFLPRPNAFTNDKQWLLVEKLCAFEPSERIKLADAIEWIRVFAEEERFQERVREMKEESPEEIDLGIEEHPEVSKSAMGSMHVLEAEININATDEKGSSALLSAARNGKVDVVRLLLEKGADYNKTDNKEDSPLIVAATEGHVEIVHILLESGDDIEKTSKMATHPSSVQLNDVNSMLFNFYWKEIVEILEKNGAKIDLPTKSGVTPLMYAASDGHLDVVQFLLEKGADIEKTDNEGYTAKDTQLL</sequence>
<organism evidence="5 6">
    <name type="scientific">Phytophthora megakarya</name>
    <dbReference type="NCBI Taxonomy" id="4795"/>
    <lineage>
        <taxon>Eukaryota</taxon>
        <taxon>Sar</taxon>
        <taxon>Stramenopiles</taxon>
        <taxon>Oomycota</taxon>
        <taxon>Peronosporomycetes</taxon>
        <taxon>Peronosporales</taxon>
        <taxon>Peronosporaceae</taxon>
        <taxon>Phytophthora</taxon>
    </lineage>
</organism>
<dbReference type="PROSITE" id="PS50011">
    <property type="entry name" value="PROTEIN_KINASE_DOM"/>
    <property type="match status" value="1"/>
</dbReference>
<dbReference type="AlphaFoldDB" id="A0A225UYG0"/>
<accession>A0A225UYG0</accession>
<dbReference type="Pfam" id="PF12796">
    <property type="entry name" value="Ank_2"/>
    <property type="match status" value="2"/>
</dbReference>
<dbReference type="PROSITE" id="PS50297">
    <property type="entry name" value="ANK_REP_REGION"/>
    <property type="match status" value="3"/>
</dbReference>
<keyword evidence="5" id="KW-0808">Transferase</keyword>
<feature type="non-terminal residue" evidence="5">
    <location>
        <position position="431"/>
    </location>
</feature>
<feature type="repeat" description="ANK" evidence="3">
    <location>
        <begin position="281"/>
        <end position="313"/>
    </location>
</feature>
<evidence type="ECO:0000313" key="6">
    <source>
        <dbReference type="Proteomes" id="UP000198211"/>
    </source>
</evidence>
<keyword evidence="5" id="KW-0418">Kinase</keyword>
<keyword evidence="6" id="KW-1185">Reference proteome</keyword>
<dbReference type="InterPro" id="IPR011009">
    <property type="entry name" value="Kinase-like_dom_sf"/>
</dbReference>
<feature type="repeat" description="ANK" evidence="3">
    <location>
        <begin position="388"/>
        <end position="420"/>
    </location>
</feature>
<feature type="repeat" description="ANK" evidence="3">
    <location>
        <begin position="314"/>
        <end position="346"/>
    </location>
</feature>
<dbReference type="SUPFAM" id="SSF56112">
    <property type="entry name" value="Protein kinase-like (PK-like)"/>
    <property type="match status" value="1"/>
</dbReference>
<feature type="domain" description="Protein kinase" evidence="4">
    <location>
        <begin position="1"/>
        <end position="228"/>
    </location>
</feature>
<dbReference type="Gene3D" id="3.30.200.20">
    <property type="entry name" value="Phosphorylase Kinase, domain 1"/>
    <property type="match status" value="1"/>
</dbReference>
<dbReference type="PROSITE" id="PS50088">
    <property type="entry name" value="ANK_REPEAT"/>
    <property type="match status" value="3"/>
</dbReference>
<dbReference type="GO" id="GO:0004672">
    <property type="term" value="F:protein kinase activity"/>
    <property type="evidence" value="ECO:0007669"/>
    <property type="project" value="InterPro"/>
</dbReference>
<dbReference type="InterPro" id="IPR002110">
    <property type="entry name" value="Ankyrin_rpt"/>
</dbReference>
<dbReference type="EMBL" id="NBNE01010007">
    <property type="protein sequence ID" value="OWY97848.1"/>
    <property type="molecule type" value="Genomic_DNA"/>
</dbReference>
<evidence type="ECO:0000259" key="4">
    <source>
        <dbReference type="PROSITE" id="PS50011"/>
    </source>
</evidence>
<evidence type="ECO:0000313" key="5">
    <source>
        <dbReference type="EMBL" id="OWY97848.1"/>
    </source>
</evidence>
<dbReference type="Proteomes" id="UP000198211">
    <property type="component" value="Unassembled WGS sequence"/>
</dbReference>
<name>A0A225UYG0_9STRA</name>
<dbReference type="Pfam" id="PF00069">
    <property type="entry name" value="Pkinase"/>
    <property type="match status" value="1"/>
</dbReference>
<dbReference type="GO" id="GO:0005524">
    <property type="term" value="F:ATP binding"/>
    <property type="evidence" value="ECO:0007669"/>
    <property type="project" value="InterPro"/>
</dbReference>
<dbReference type="InterPro" id="IPR001245">
    <property type="entry name" value="Ser-Thr/Tyr_kinase_cat_dom"/>
</dbReference>
<keyword evidence="1" id="KW-0677">Repeat</keyword>
<dbReference type="SMART" id="SM00248">
    <property type="entry name" value="ANK"/>
    <property type="match status" value="3"/>
</dbReference>
<dbReference type="InterPro" id="IPR000719">
    <property type="entry name" value="Prot_kinase_dom"/>
</dbReference>
<protein>
    <submittedName>
        <fullName evidence="5">TKL protein kinase</fullName>
    </submittedName>
</protein>
<proteinExistence type="predicted"/>
<dbReference type="SUPFAM" id="SSF48403">
    <property type="entry name" value="Ankyrin repeat"/>
    <property type="match status" value="1"/>
</dbReference>
<dbReference type="PANTHER" id="PTHR24171">
    <property type="entry name" value="ANKYRIN REPEAT DOMAIN-CONTAINING PROTEIN 39-RELATED"/>
    <property type="match status" value="1"/>
</dbReference>
<gene>
    <name evidence="5" type="ORF">PHMEG_00031520</name>
</gene>
<dbReference type="Gene3D" id="1.25.40.20">
    <property type="entry name" value="Ankyrin repeat-containing domain"/>
    <property type="match status" value="2"/>
</dbReference>
<keyword evidence="2 3" id="KW-0040">ANK repeat</keyword>
<dbReference type="Gene3D" id="1.10.510.10">
    <property type="entry name" value="Transferase(Phosphotransferase) domain 1"/>
    <property type="match status" value="1"/>
</dbReference>
<evidence type="ECO:0000256" key="2">
    <source>
        <dbReference type="ARBA" id="ARBA00023043"/>
    </source>
</evidence>
<reference evidence="6" key="1">
    <citation type="submission" date="2017-03" db="EMBL/GenBank/DDBJ databases">
        <title>Phytopthora megakarya and P. palmivora, two closely related causual agents of cacao black pod achieved similar genome size and gene model numbers by different mechanisms.</title>
        <authorList>
            <person name="Ali S."/>
            <person name="Shao J."/>
            <person name="Larry D.J."/>
            <person name="Kronmiller B."/>
            <person name="Shen D."/>
            <person name="Strem M.D."/>
            <person name="Melnick R.L."/>
            <person name="Guiltinan M.J."/>
            <person name="Tyler B.M."/>
            <person name="Meinhardt L.W."/>
            <person name="Bailey B.A."/>
        </authorList>
    </citation>
    <scope>NUCLEOTIDE SEQUENCE [LARGE SCALE GENOMIC DNA]</scope>
    <source>
        <strain evidence="6">zdho120</strain>
    </source>
</reference>
<dbReference type="OrthoDB" id="341259at2759"/>
<comment type="caution">
    <text evidence="5">The sequence shown here is derived from an EMBL/GenBank/DDBJ whole genome shotgun (WGS) entry which is preliminary data.</text>
</comment>
<dbReference type="InterPro" id="IPR036770">
    <property type="entry name" value="Ankyrin_rpt-contain_sf"/>
</dbReference>
<dbReference type="Pfam" id="PF07714">
    <property type="entry name" value="PK_Tyr_Ser-Thr"/>
    <property type="match status" value="1"/>
</dbReference>